<dbReference type="SUPFAM" id="SSF117782">
    <property type="entry name" value="YbjQ-like"/>
    <property type="match status" value="1"/>
</dbReference>
<gene>
    <name evidence="2" type="ORF">KLGCGMKP_00019</name>
</gene>
<accession>A0A7G9Y9S3</accession>
<sequence length="61" mass="6593">MIVTTTENIPGYEVETLEIVFGNTVRAKHVGKDIMAGLKSIVGGELHGYSKDACRCEGQKP</sequence>
<dbReference type="PANTHER" id="PTHR34068">
    <property type="entry name" value="UPF0145 PROTEIN YBJQ"/>
    <property type="match status" value="1"/>
</dbReference>
<dbReference type="Gene3D" id="3.30.110.70">
    <property type="entry name" value="Hypothetical protein apc22750. Chain B"/>
    <property type="match status" value="1"/>
</dbReference>
<dbReference type="PANTHER" id="PTHR34068:SF2">
    <property type="entry name" value="UPF0145 PROTEIN SCO3412"/>
    <property type="match status" value="1"/>
</dbReference>
<comment type="similarity">
    <text evidence="1">Belongs to the UPF0145 family.</text>
</comment>
<evidence type="ECO:0008006" key="3">
    <source>
        <dbReference type="Google" id="ProtNLM"/>
    </source>
</evidence>
<dbReference type="EMBL" id="MT631009">
    <property type="protein sequence ID" value="QNO44757.1"/>
    <property type="molecule type" value="Genomic_DNA"/>
</dbReference>
<evidence type="ECO:0000256" key="1">
    <source>
        <dbReference type="ARBA" id="ARBA00010751"/>
    </source>
</evidence>
<dbReference type="AlphaFoldDB" id="A0A7G9Y9S3"/>
<evidence type="ECO:0000313" key="2">
    <source>
        <dbReference type="EMBL" id="QNO44757.1"/>
    </source>
</evidence>
<proteinExistence type="inferred from homology"/>
<dbReference type="Pfam" id="PF01906">
    <property type="entry name" value="YbjQ_1"/>
    <property type="match status" value="1"/>
</dbReference>
<name>A0A7G9Y9S3_9EURY</name>
<dbReference type="InterPro" id="IPR002765">
    <property type="entry name" value="UPF0145_YbjQ-like"/>
</dbReference>
<reference evidence="2" key="1">
    <citation type="submission" date="2020-06" db="EMBL/GenBank/DDBJ databases">
        <title>Unique genomic features of the anaerobic methanotrophic archaea.</title>
        <authorList>
            <person name="Chadwick G.L."/>
            <person name="Skennerton C.T."/>
            <person name="Laso-Perez R."/>
            <person name="Leu A.O."/>
            <person name="Speth D.R."/>
            <person name="Yu H."/>
            <person name="Morgan-Lang C."/>
            <person name="Hatzenpichler R."/>
            <person name="Goudeau D."/>
            <person name="Malmstrom R."/>
            <person name="Brazelton W.J."/>
            <person name="Woyke T."/>
            <person name="Hallam S.J."/>
            <person name="Tyson G.W."/>
            <person name="Wegener G."/>
            <person name="Boetius A."/>
            <person name="Orphan V."/>
        </authorList>
    </citation>
    <scope>NUCLEOTIDE SEQUENCE</scope>
</reference>
<dbReference type="InterPro" id="IPR035439">
    <property type="entry name" value="UPF0145_dom_sf"/>
</dbReference>
<organism evidence="2">
    <name type="scientific">Candidatus Methanogaster sp. ANME-2c ERB4</name>
    <dbReference type="NCBI Taxonomy" id="2759911"/>
    <lineage>
        <taxon>Archaea</taxon>
        <taxon>Methanobacteriati</taxon>
        <taxon>Methanobacteriota</taxon>
        <taxon>Stenosarchaea group</taxon>
        <taxon>Methanomicrobia</taxon>
        <taxon>Methanosarcinales</taxon>
        <taxon>ANME-2 cluster</taxon>
        <taxon>Candidatus Methanogasteraceae</taxon>
        <taxon>Candidatus Methanogaster</taxon>
    </lineage>
</organism>
<protein>
    <recommendedName>
        <fullName evidence="3">Heavy metal-binding domain-containing protein</fullName>
    </recommendedName>
</protein>